<evidence type="ECO:0000256" key="3">
    <source>
        <dbReference type="SAM" id="Phobius"/>
    </source>
</evidence>
<organism evidence="6 7">
    <name type="scientific">Tieghemostelium lacteum</name>
    <name type="common">Slime mold</name>
    <name type="synonym">Dictyostelium lacteum</name>
    <dbReference type="NCBI Taxonomy" id="361077"/>
    <lineage>
        <taxon>Eukaryota</taxon>
        <taxon>Amoebozoa</taxon>
        <taxon>Evosea</taxon>
        <taxon>Eumycetozoa</taxon>
        <taxon>Dictyostelia</taxon>
        <taxon>Dictyosteliales</taxon>
        <taxon>Raperosteliaceae</taxon>
        <taxon>Tieghemostelium</taxon>
    </lineage>
</organism>
<dbReference type="Pfam" id="PF25820">
    <property type="entry name" value="DUF7949"/>
    <property type="match status" value="1"/>
</dbReference>
<feature type="domain" description="EGF-like" evidence="5">
    <location>
        <begin position="933"/>
        <end position="969"/>
    </location>
</feature>
<keyword evidence="1" id="KW-1015">Disulfide bond</keyword>
<keyword evidence="3" id="KW-1133">Transmembrane helix</keyword>
<dbReference type="EMBL" id="LODT01000025">
    <property type="protein sequence ID" value="KYQ93586.1"/>
    <property type="molecule type" value="Genomic_DNA"/>
</dbReference>
<gene>
    <name evidence="6" type="ORF">DLAC_04959</name>
</gene>
<dbReference type="Proteomes" id="UP000076078">
    <property type="component" value="Unassembled WGS sequence"/>
</dbReference>
<keyword evidence="7" id="KW-1185">Reference proteome</keyword>
<keyword evidence="1" id="KW-0245">EGF-like domain</keyword>
<feature type="disulfide bond" evidence="1">
    <location>
        <begin position="959"/>
        <end position="968"/>
    </location>
</feature>
<sequence>MIKYLIILFLLFSVISSQVVIEQKEALDQLKVSLSQTWDLTNICTGNSNLLKCDNSQTVITKIVISNPAMSGPWTIPDASFFKLVNLTEIYLSSDILPTSTFWTNLQLLTHLTKIQCAKINGILPNDMGVYFPQSLNQLIIDNILTAIPESLLINFGGTLQLGGTNSNSGLTFPTSLSQSSKLLALYVTSHSLGFNMNGSNFINLRSLNVKLADDASMAYDKYGTFPNITYLNIQVLDTVASTHALPLSFCEIPTLSTLMLTVNNKYTTSYVIDLTSNQGINLITIESMDLSTTPTPIIARHDEAKITLALKLCTVPLDKLDISFEQLMFTSCIMQNNLPSSSGYSEVTDIYINGNYGGTIPEEVCRIKGKLQLYNTLVSALPTCFLCEWGTQRNTFQNNINLMYTQASCPNLKFDNYTMDLPTSGGTLDLFGIDLGWQVFDENGLPVVTMVIIGNSQLRVSLPPGTGSSSQYKFKFHYDTNSSASLHIANLQYSSPIINNAAFLNGAWQINGGNFYPNRDLINVYVAGILMNVLYAGFNQLRVTGLTPPYNDNIIVSVNVTVDGLNGYTIASPSGELTVANAPVTELFSGGSYIPITGEMLTFDQTIMSLTLNGIIMNLAKAESSSKLVFRYPTLTVGVSYELVYKQGAYTYNTTVTVTNQLGCQVVQGYCIGTQPYCLNGYTGPDCSSLPAGLPQPPINQTFPITSTTSPVQFNNQELNIRYSIYPTSVQELTYSGTTVKDFPMIFEKLEPNPNIYQYTMNLTGSSLFSSVIRWYKDPQIVEYSGSRVENVKSTTRYQTIISTYPFANPTNYLLMKYRIDFESIEQSDVCSAIISKLLPTDPNMAYTQSKFNYIDLFTRIDVLAMETTDITNLDFESQVLSRTPTKISQEISVRIGDFGSVFLWDFDVTVLMDAKHAKQELSPLCTPPPPVNKPCQGNPVCGGPTQGICQTNGTCTCINGYTGAICDSKPTPIPPTKPNPNTPNTDTETESGVGLHISIVSIRELDYQGNQERELTIPRWLLKQVNTIEKITYLYSSTLFNGSCLINVTIDYFNQDSVVSFAGQNSTKLAGSIKYSAQITKWPFLKQINQLEVVFSSSIKDNSESTDSCSYKNIEYDESNPLETQSNVRMVYIQVNDRTFSTTFNNLAVVDGIPRQIRNVLLPNQVNDSNTQSNSLIGVLTPHHSEYIIIDPDFNLLVSYVDPSDKEGSICSDSDKKKLTKAQLAGIIVASSVIGVALLIMAVYLIKRTTTSKILIGKMKSKLNRLN</sequence>
<evidence type="ECO:0000313" key="6">
    <source>
        <dbReference type="EMBL" id="KYQ93586.1"/>
    </source>
</evidence>
<accession>A0A151ZHY9</accession>
<comment type="caution">
    <text evidence="1">Lacks conserved residue(s) required for the propagation of feature annotation.</text>
</comment>
<evidence type="ECO:0000256" key="1">
    <source>
        <dbReference type="PROSITE-ProRule" id="PRU00076"/>
    </source>
</evidence>
<keyword evidence="4" id="KW-0732">Signal</keyword>
<feature type="signal peptide" evidence="4">
    <location>
        <begin position="1"/>
        <end position="17"/>
    </location>
</feature>
<dbReference type="InParanoid" id="A0A151ZHY9"/>
<dbReference type="PROSITE" id="PS01186">
    <property type="entry name" value="EGF_2"/>
    <property type="match status" value="1"/>
</dbReference>
<name>A0A151ZHY9_TIELA</name>
<evidence type="ECO:0000256" key="4">
    <source>
        <dbReference type="SAM" id="SignalP"/>
    </source>
</evidence>
<dbReference type="PANTHER" id="PTHR31378">
    <property type="entry name" value="EGF-LIKE DOMAIN-CONTAINING PROTEIN-RELATED-RELATED"/>
    <property type="match status" value="1"/>
</dbReference>
<reference evidence="6 7" key="1">
    <citation type="submission" date="2015-12" db="EMBL/GenBank/DDBJ databases">
        <title>Dictyostelia acquired genes for synthesis and detection of signals that induce cell-type specialization by lateral gene transfer from prokaryotes.</title>
        <authorList>
            <person name="Gloeckner G."/>
            <person name="Schaap P."/>
        </authorList>
    </citation>
    <scope>NUCLEOTIDE SEQUENCE [LARGE SCALE GENOMIC DNA]</scope>
    <source>
        <strain evidence="6 7">TK</strain>
    </source>
</reference>
<dbReference type="OrthoDB" id="6130531at2759"/>
<dbReference type="InterPro" id="IPR057709">
    <property type="entry name" value="DUF7949"/>
</dbReference>
<keyword evidence="3" id="KW-0472">Membrane</keyword>
<feature type="compositionally biased region" description="Pro residues" evidence="2">
    <location>
        <begin position="973"/>
        <end position="983"/>
    </location>
</feature>
<dbReference type="InterPro" id="IPR000742">
    <property type="entry name" value="EGF"/>
</dbReference>
<dbReference type="PROSITE" id="PS00022">
    <property type="entry name" value="EGF_1"/>
    <property type="match status" value="1"/>
</dbReference>
<keyword evidence="3" id="KW-0812">Transmembrane</keyword>
<comment type="caution">
    <text evidence="6">The sequence shown here is derived from an EMBL/GenBank/DDBJ whole genome shotgun (WGS) entry which is preliminary data.</text>
</comment>
<evidence type="ECO:0000259" key="5">
    <source>
        <dbReference type="PROSITE" id="PS50026"/>
    </source>
</evidence>
<protein>
    <submittedName>
        <fullName evidence="6">EGF-like domain-containing protein</fullName>
    </submittedName>
</protein>
<proteinExistence type="predicted"/>
<dbReference type="AlphaFoldDB" id="A0A151ZHY9"/>
<feature type="region of interest" description="Disordered" evidence="2">
    <location>
        <begin position="972"/>
        <end position="992"/>
    </location>
</feature>
<feature type="chain" id="PRO_5007593310" evidence="4">
    <location>
        <begin position="18"/>
        <end position="1269"/>
    </location>
</feature>
<evidence type="ECO:0000313" key="7">
    <source>
        <dbReference type="Proteomes" id="UP000076078"/>
    </source>
</evidence>
<dbReference type="PROSITE" id="PS50026">
    <property type="entry name" value="EGF_3"/>
    <property type="match status" value="1"/>
</dbReference>
<feature type="transmembrane region" description="Helical" evidence="3">
    <location>
        <begin position="1226"/>
        <end position="1248"/>
    </location>
</feature>
<evidence type="ECO:0000256" key="2">
    <source>
        <dbReference type="SAM" id="MobiDB-lite"/>
    </source>
</evidence>